<dbReference type="EMBL" id="CADCTM010000118">
    <property type="protein sequence ID" value="CAA9227267.1"/>
    <property type="molecule type" value="Genomic_DNA"/>
</dbReference>
<accession>A0A6J4HNF1</accession>
<evidence type="ECO:0000256" key="1">
    <source>
        <dbReference type="SAM" id="MobiDB-lite"/>
    </source>
</evidence>
<reference evidence="3" key="1">
    <citation type="submission" date="2020-02" db="EMBL/GenBank/DDBJ databases">
        <authorList>
            <person name="Meier V. D."/>
        </authorList>
    </citation>
    <scope>NUCLEOTIDE SEQUENCE</scope>
    <source>
        <strain evidence="3">AVDCRST_MAG92</strain>
    </source>
</reference>
<feature type="chain" id="PRO_5026883311" evidence="2">
    <location>
        <begin position="21"/>
        <end position="221"/>
    </location>
</feature>
<gene>
    <name evidence="3" type="ORF">AVDCRST_MAG92-873</name>
</gene>
<name>A0A6J4HNF1_9CYAN</name>
<feature type="signal peptide" evidence="2">
    <location>
        <begin position="1"/>
        <end position="20"/>
    </location>
</feature>
<evidence type="ECO:0000256" key="2">
    <source>
        <dbReference type="SAM" id="SignalP"/>
    </source>
</evidence>
<evidence type="ECO:0000313" key="3">
    <source>
        <dbReference type="EMBL" id="CAA9227267.1"/>
    </source>
</evidence>
<protein>
    <submittedName>
        <fullName evidence="3">Uncharacterized protein</fullName>
    </submittedName>
</protein>
<dbReference type="AlphaFoldDB" id="A0A6J4HNF1"/>
<sequence length="221" mass="23864">MMLMGVMTVGLGMFSKAAQAADQFGTKGVQFDVNTIVEFEFVESHGAYQSTFGVINLDTGEKTPLLAEVKPSDYLQNPNTPSDYRRSPSKPDFVGTPGNTVPQPLAEYEFKANTRYAFYLESTYNGRPAGIVYSTTTQNPGGNLQAKFDGEVFGLANGGTITLWDDTGSLLVKPNQEDTDFNDFIVRAGGHIACPYANNSRSQRKSVGDSAKLAGLKCTGK</sequence>
<organism evidence="3">
    <name type="scientific">uncultured Coleofasciculus sp</name>
    <dbReference type="NCBI Taxonomy" id="1267456"/>
    <lineage>
        <taxon>Bacteria</taxon>
        <taxon>Bacillati</taxon>
        <taxon>Cyanobacteriota</taxon>
        <taxon>Cyanophyceae</taxon>
        <taxon>Coleofasciculales</taxon>
        <taxon>Coleofasciculaceae</taxon>
        <taxon>Coleofasciculus</taxon>
        <taxon>environmental samples</taxon>
    </lineage>
</organism>
<feature type="region of interest" description="Disordered" evidence="1">
    <location>
        <begin position="70"/>
        <end position="100"/>
    </location>
</feature>
<keyword evidence="2" id="KW-0732">Signal</keyword>
<proteinExistence type="predicted"/>